<feature type="binding site" evidence="12">
    <location>
        <position position="198"/>
    </location>
    <ligand>
        <name>S-adenosyl-L-methionine</name>
        <dbReference type="ChEBI" id="CHEBI:59789"/>
    </ligand>
</feature>
<feature type="binding site" evidence="12">
    <location>
        <position position="123"/>
    </location>
    <ligand>
        <name>[4Fe-4S] cluster</name>
        <dbReference type="ChEBI" id="CHEBI:49883"/>
        <note>4Fe-4S-S-AdoMet</note>
    </ligand>
</feature>
<comment type="function">
    <text evidence="12">Specifically methylates position 2 of adenine 2503 in 23S rRNA and position 2 of adenine 37 in tRNAs.</text>
</comment>
<comment type="miscellaneous">
    <text evidence="12">Reaction proceeds by a ping-pong mechanism involving intermediate methylation of a conserved cysteine residue.</text>
</comment>
<comment type="catalytic activity">
    <reaction evidence="12">
        <text>adenosine(2503) in 23S rRNA + 2 reduced [2Fe-2S]-[ferredoxin] + 2 S-adenosyl-L-methionine = 2-methyladenosine(2503) in 23S rRNA + 5'-deoxyadenosine + L-methionine + 2 oxidized [2Fe-2S]-[ferredoxin] + S-adenosyl-L-homocysteine</text>
        <dbReference type="Rhea" id="RHEA:42916"/>
        <dbReference type="Rhea" id="RHEA-COMP:10000"/>
        <dbReference type="Rhea" id="RHEA-COMP:10001"/>
        <dbReference type="Rhea" id="RHEA-COMP:10152"/>
        <dbReference type="Rhea" id="RHEA-COMP:10282"/>
        <dbReference type="ChEBI" id="CHEBI:17319"/>
        <dbReference type="ChEBI" id="CHEBI:33737"/>
        <dbReference type="ChEBI" id="CHEBI:33738"/>
        <dbReference type="ChEBI" id="CHEBI:57844"/>
        <dbReference type="ChEBI" id="CHEBI:57856"/>
        <dbReference type="ChEBI" id="CHEBI:59789"/>
        <dbReference type="ChEBI" id="CHEBI:74411"/>
        <dbReference type="ChEBI" id="CHEBI:74497"/>
        <dbReference type="EC" id="2.1.1.192"/>
    </reaction>
</comment>
<dbReference type="InterPro" id="IPR013785">
    <property type="entry name" value="Aldolase_TIM"/>
</dbReference>
<evidence type="ECO:0000256" key="6">
    <source>
        <dbReference type="ARBA" id="ARBA00022679"/>
    </source>
</evidence>
<dbReference type="GO" id="GO:0070475">
    <property type="term" value="P:rRNA base methylation"/>
    <property type="evidence" value="ECO:0007669"/>
    <property type="project" value="UniProtKB-UniRule"/>
</dbReference>
<sequence length="353" mass="41023">MDWRDFLNKIDLKSFNLEELKKLMVEIGEKSFRGQQIFNWIHQKNVESFQDITVLSKELRDKLENKYKITNLKIFKRFDSKIDNTKKYLFLLEDGNIIESVMMEYKHGVSVCLSTQVGCKMGCTFCASTKDGLIRNLTTGEILDQVYKIQKDLNIKVSNIVLMGSGEPLDNYENVLKFLRIINHKHGQNIGYRHITLSTCGIVPNIYKLADEKLPITLSISLHATNDNERKKVMPITYKYSISEVIKACKYYIEKVNRRVTFEYTLIKGVNDTKENAKKLANLLKGMLCHVNLIPLNPIKEVDYRSSNKKSVKNFKRELENRGIKATIRREMGRDINAACGQLRRKYMESKKD</sequence>
<organism evidence="14 15">
    <name type="scientific">Thermohalobacter berrensis</name>
    <dbReference type="NCBI Taxonomy" id="99594"/>
    <lineage>
        <taxon>Bacteria</taxon>
        <taxon>Bacillati</taxon>
        <taxon>Bacillota</taxon>
        <taxon>Tissierellia</taxon>
        <taxon>Tissierellales</taxon>
        <taxon>Thermohalobacteraceae</taxon>
        <taxon>Thermohalobacter</taxon>
    </lineage>
</organism>
<dbReference type="PROSITE" id="PS51918">
    <property type="entry name" value="RADICAL_SAM"/>
    <property type="match status" value="1"/>
</dbReference>
<dbReference type="GO" id="GO:0005737">
    <property type="term" value="C:cytoplasm"/>
    <property type="evidence" value="ECO:0007669"/>
    <property type="project" value="UniProtKB-SubCell"/>
</dbReference>
<comment type="similarity">
    <text evidence="12">Belongs to the radical SAM superfamily. RlmN family.</text>
</comment>
<dbReference type="PANTHER" id="PTHR30544:SF5">
    <property type="entry name" value="RADICAL SAM CORE DOMAIN-CONTAINING PROTEIN"/>
    <property type="match status" value="1"/>
</dbReference>
<evidence type="ECO:0000256" key="5">
    <source>
        <dbReference type="ARBA" id="ARBA00022603"/>
    </source>
</evidence>
<keyword evidence="5 12" id="KW-0489">Methyltransferase</keyword>
<evidence type="ECO:0000259" key="13">
    <source>
        <dbReference type="PROSITE" id="PS51918"/>
    </source>
</evidence>
<keyword evidence="2 12" id="KW-0004">4Fe-4S</keyword>
<dbReference type="HAMAP" id="MF_01849">
    <property type="entry name" value="RNA_methyltr_RlmN"/>
    <property type="match status" value="1"/>
</dbReference>
<keyword evidence="4 12" id="KW-0698">rRNA processing</keyword>
<feature type="domain" description="Radical SAM core" evidence="13">
    <location>
        <begin position="105"/>
        <end position="335"/>
    </location>
</feature>
<evidence type="ECO:0000313" key="14">
    <source>
        <dbReference type="EMBL" id="RKD34365.1"/>
    </source>
</evidence>
<dbReference type="InterPro" id="IPR007197">
    <property type="entry name" value="rSAM"/>
</dbReference>
<dbReference type="GO" id="GO:0000049">
    <property type="term" value="F:tRNA binding"/>
    <property type="evidence" value="ECO:0007669"/>
    <property type="project" value="UniProtKB-UniRule"/>
</dbReference>
<dbReference type="Gene3D" id="1.10.150.530">
    <property type="match status" value="1"/>
</dbReference>
<dbReference type="PIRSF" id="PIRSF006004">
    <property type="entry name" value="CHP00048"/>
    <property type="match status" value="1"/>
</dbReference>
<keyword evidence="10 12" id="KW-0408">Iron</keyword>
<dbReference type="SFLD" id="SFLDS00029">
    <property type="entry name" value="Radical_SAM"/>
    <property type="match status" value="1"/>
</dbReference>
<evidence type="ECO:0000256" key="1">
    <source>
        <dbReference type="ARBA" id="ARBA00004496"/>
    </source>
</evidence>
<keyword evidence="15" id="KW-1185">Reference proteome</keyword>
<dbReference type="InterPro" id="IPR058240">
    <property type="entry name" value="rSAM_sf"/>
</dbReference>
<feature type="binding site" evidence="12">
    <location>
        <begin position="221"/>
        <end position="223"/>
    </location>
    <ligand>
        <name>S-adenosyl-L-methionine</name>
        <dbReference type="ChEBI" id="CHEBI:59789"/>
    </ligand>
</feature>
<gene>
    <name evidence="12" type="primary">rlmN</name>
    <name evidence="14" type="ORF">BET03_00595</name>
</gene>
<dbReference type="Pfam" id="PF04055">
    <property type="entry name" value="Radical_SAM"/>
    <property type="match status" value="1"/>
</dbReference>
<keyword evidence="8 12" id="KW-0819">tRNA processing</keyword>
<protein>
    <recommendedName>
        <fullName evidence="12">Probable dual-specificity RNA methyltransferase RlmN</fullName>
        <ecNumber evidence="12">2.1.1.192</ecNumber>
    </recommendedName>
    <alternativeName>
        <fullName evidence="12">23S rRNA (adenine(2503)-C(2))-methyltransferase</fullName>
    </alternativeName>
    <alternativeName>
        <fullName evidence="12">23S rRNA m2A2503 methyltransferase</fullName>
    </alternativeName>
    <alternativeName>
        <fullName evidence="12">Ribosomal RNA large subunit methyltransferase N</fullName>
    </alternativeName>
    <alternativeName>
        <fullName evidence="12">tRNA (adenine(37)-C(2))-methyltransferase</fullName>
    </alternativeName>
    <alternativeName>
        <fullName evidence="12">tRNA m2A37 methyltransferase</fullName>
    </alternativeName>
</protein>
<proteinExistence type="inferred from homology"/>
<dbReference type="GO" id="GO:0070040">
    <property type="term" value="F:rRNA (adenine(2503)-C2-)-methyltransferase activity"/>
    <property type="evidence" value="ECO:0007669"/>
    <property type="project" value="UniProtKB-UniRule"/>
</dbReference>
<feature type="binding site" evidence="12">
    <location>
        <begin position="166"/>
        <end position="167"/>
    </location>
    <ligand>
        <name>S-adenosyl-L-methionine</name>
        <dbReference type="ChEBI" id="CHEBI:59789"/>
    </ligand>
</feature>
<feature type="active site" description="S-methylcysteine intermediate" evidence="12">
    <location>
        <position position="340"/>
    </location>
</feature>
<name>A0A419TA74_9FIRM</name>
<feature type="active site" description="Proton acceptor" evidence="12">
    <location>
        <position position="99"/>
    </location>
</feature>
<comment type="subcellular location">
    <subcellularLocation>
        <location evidence="1 12">Cytoplasm</location>
    </subcellularLocation>
</comment>
<evidence type="ECO:0000256" key="9">
    <source>
        <dbReference type="ARBA" id="ARBA00022723"/>
    </source>
</evidence>
<comment type="caution">
    <text evidence="14">The sequence shown here is derived from an EMBL/GenBank/DDBJ whole genome shotgun (WGS) entry which is preliminary data.</text>
</comment>
<evidence type="ECO:0000256" key="8">
    <source>
        <dbReference type="ARBA" id="ARBA00022694"/>
    </source>
</evidence>
<dbReference type="GO" id="GO:0030488">
    <property type="term" value="P:tRNA methylation"/>
    <property type="evidence" value="ECO:0007669"/>
    <property type="project" value="UniProtKB-UniRule"/>
</dbReference>
<dbReference type="EC" id="2.1.1.192" evidence="12"/>
<dbReference type="PANTHER" id="PTHR30544">
    <property type="entry name" value="23S RRNA METHYLTRANSFERASE"/>
    <property type="match status" value="1"/>
</dbReference>
<keyword evidence="6 12" id="KW-0808">Transferase</keyword>
<evidence type="ECO:0000256" key="4">
    <source>
        <dbReference type="ARBA" id="ARBA00022552"/>
    </source>
</evidence>
<evidence type="ECO:0000256" key="10">
    <source>
        <dbReference type="ARBA" id="ARBA00023004"/>
    </source>
</evidence>
<dbReference type="GO" id="GO:0051539">
    <property type="term" value="F:4 iron, 4 sulfur cluster binding"/>
    <property type="evidence" value="ECO:0007669"/>
    <property type="project" value="UniProtKB-UniRule"/>
</dbReference>
<dbReference type="SFLD" id="SFLDF00275">
    <property type="entry name" value="adenosine_C2_methyltransferase"/>
    <property type="match status" value="1"/>
</dbReference>
<evidence type="ECO:0000256" key="11">
    <source>
        <dbReference type="ARBA" id="ARBA00023014"/>
    </source>
</evidence>
<dbReference type="GO" id="GO:0046872">
    <property type="term" value="F:metal ion binding"/>
    <property type="evidence" value="ECO:0007669"/>
    <property type="project" value="UniProtKB-KW"/>
</dbReference>
<dbReference type="GO" id="GO:0002935">
    <property type="term" value="F:tRNA (adenine(37)-C2)-methyltransferase activity"/>
    <property type="evidence" value="ECO:0007669"/>
    <property type="project" value="UniProtKB-UniRule"/>
</dbReference>
<dbReference type="InterPro" id="IPR027492">
    <property type="entry name" value="RNA_MTrfase_RlmN"/>
</dbReference>
<dbReference type="InterPro" id="IPR004383">
    <property type="entry name" value="rRNA_lsu_MTrfase_RlmN/Cfr"/>
</dbReference>
<feature type="binding site" evidence="12">
    <location>
        <position position="126"/>
    </location>
    <ligand>
        <name>[4Fe-4S] cluster</name>
        <dbReference type="ChEBI" id="CHEBI:49883"/>
        <note>4Fe-4S-S-AdoMet</note>
    </ligand>
</feature>
<evidence type="ECO:0000313" key="15">
    <source>
        <dbReference type="Proteomes" id="UP000284177"/>
    </source>
</evidence>
<keyword evidence="7 12" id="KW-0949">S-adenosyl-L-methionine</keyword>
<keyword evidence="9 12" id="KW-0479">Metal-binding</keyword>
<evidence type="ECO:0000256" key="2">
    <source>
        <dbReference type="ARBA" id="ARBA00022485"/>
    </source>
</evidence>
<reference evidence="14 15" key="1">
    <citation type="submission" date="2016-08" db="EMBL/GenBank/DDBJ databases">
        <title>Novel Firmicutes and Novel Genomes.</title>
        <authorList>
            <person name="Poppleton D.I."/>
            <person name="Gribaldo S."/>
        </authorList>
    </citation>
    <scope>NUCLEOTIDE SEQUENCE [LARGE SCALE GENOMIC DNA]</scope>
    <source>
        <strain evidence="14 15">CTT3</strain>
    </source>
</reference>
<dbReference type="GO" id="GO:0019843">
    <property type="term" value="F:rRNA binding"/>
    <property type="evidence" value="ECO:0007669"/>
    <property type="project" value="UniProtKB-UniRule"/>
</dbReference>
<dbReference type="Proteomes" id="UP000284177">
    <property type="component" value="Unassembled WGS sequence"/>
</dbReference>
<dbReference type="EMBL" id="MCIB01000001">
    <property type="protein sequence ID" value="RKD34365.1"/>
    <property type="molecule type" value="Genomic_DNA"/>
</dbReference>
<keyword evidence="12" id="KW-1015">Disulfide bond</keyword>
<keyword evidence="11 12" id="KW-0411">Iron-sulfur</keyword>
<evidence type="ECO:0000256" key="7">
    <source>
        <dbReference type="ARBA" id="ARBA00022691"/>
    </source>
</evidence>
<comment type="caution">
    <text evidence="12">Lacks conserved residue(s) required for the propagation of feature annotation.</text>
</comment>
<dbReference type="Pfam" id="PF21016">
    <property type="entry name" value="RlmN_N"/>
    <property type="match status" value="1"/>
</dbReference>
<evidence type="ECO:0000256" key="3">
    <source>
        <dbReference type="ARBA" id="ARBA00022490"/>
    </source>
</evidence>
<dbReference type="OrthoDB" id="9793973at2"/>
<dbReference type="NCBIfam" id="TIGR00048">
    <property type="entry name" value="rRNA_mod_RlmN"/>
    <property type="match status" value="1"/>
</dbReference>
<dbReference type="FunFam" id="3.20.20.70:FF:000014">
    <property type="entry name" value="Probable dual-specificity RNA methyltransferase RlmN"/>
    <property type="match status" value="1"/>
</dbReference>
<dbReference type="AlphaFoldDB" id="A0A419TA74"/>
<dbReference type="SUPFAM" id="SSF102114">
    <property type="entry name" value="Radical SAM enzymes"/>
    <property type="match status" value="1"/>
</dbReference>
<comment type="cofactor">
    <cofactor evidence="12">
        <name>[4Fe-4S] cluster</name>
        <dbReference type="ChEBI" id="CHEBI:49883"/>
    </cofactor>
    <text evidence="12">Binds 1 [4Fe-4S] cluster. The cluster is coordinated with 3 cysteines and an exchangeable S-adenosyl-L-methionine.</text>
</comment>
<feature type="binding site" evidence="12">
    <location>
        <position position="119"/>
    </location>
    <ligand>
        <name>[4Fe-4S] cluster</name>
        <dbReference type="ChEBI" id="CHEBI:49883"/>
        <note>4Fe-4S-S-AdoMet</note>
    </ligand>
</feature>
<accession>A0A419TA74</accession>
<dbReference type="SFLD" id="SFLDG01062">
    <property type="entry name" value="methyltransferase_(Class_A)"/>
    <property type="match status" value="1"/>
</dbReference>
<keyword evidence="3 12" id="KW-0963">Cytoplasm</keyword>
<dbReference type="CDD" id="cd01335">
    <property type="entry name" value="Radical_SAM"/>
    <property type="match status" value="1"/>
</dbReference>
<dbReference type="InterPro" id="IPR048641">
    <property type="entry name" value="RlmN_N"/>
</dbReference>
<comment type="catalytic activity">
    <reaction evidence="12">
        <text>adenosine(37) in tRNA + 2 reduced [2Fe-2S]-[ferredoxin] + 2 S-adenosyl-L-methionine = 2-methyladenosine(37) in tRNA + 5'-deoxyadenosine + L-methionine + 2 oxidized [2Fe-2S]-[ferredoxin] + S-adenosyl-L-homocysteine</text>
        <dbReference type="Rhea" id="RHEA:43332"/>
        <dbReference type="Rhea" id="RHEA-COMP:10000"/>
        <dbReference type="Rhea" id="RHEA-COMP:10001"/>
        <dbReference type="Rhea" id="RHEA-COMP:10162"/>
        <dbReference type="Rhea" id="RHEA-COMP:10485"/>
        <dbReference type="ChEBI" id="CHEBI:17319"/>
        <dbReference type="ChEBI" id="CHEBI:33737"/>
        <dbReference type="ChEBI" id="CHEBI:33738"/>
        <dbReference type="ChEBI" id="CHEBI:57844"/>
        <dbReference type="ChEBI" id="CHEBI:57856"/>
        <dbReference type="ChEBI" id="CHEBI:59789"/>
        <dbReference type="ChEBI" id="CHEBI:74411"/>
        <dbReference type="ChEBI" id="CHEBI:74497"/>
        <dbReference type="EC" id="2.1.1.192"/>
    </reaction>
</comment>
<dbReference type="InterPro" id="IPR040072">
    <property type="entry name" value="Methyltransferase_A"/>
</dbReference>
<evidence type="ECO:0000256" key="12">
    <source>
        <dbReference type="HAMAP-Rule" id="MF_01849"/>
    </source>
</evidence>
<dbReference type="Gene3D" id="3.20.20.70">
    <property type="entry name" value="Aldolase class I"/>
    <property type="match status" value="1"/>
</dbReference>
<feature type="binding site" evidence="12">
    <location>
        <position position="297"/>
    </location>
    <ligand>
        <name>S-adenosyl-L-methionine</name>
        <dbReference type="ChEBI" id="CHEBI:59789"/>
    </ligand>
</feature>